<protein>
    <submittedName>
        <fullName evidence="2">Motility associated factor glycosyltransferase family protein</fullName>
    </submittedName>
</protein>
<comment type="caution">
    <text evidence="2">The sequence shown here is derived from an EMBL/GenBank/DDBJ whole genome shotgun (WGS) entry which is preliminary data.</text>
</comment>
<proteinExistence type="predicted"/>
<organism evidence="2 3">
    <name type="scientific">Candidatus Gallitreponema excrementavium</name>
    <dbReference type="NCBI Taxonomy" id="2840840"/>
    <lineage>
        <taxon>Bacteria</taxon>
        <taxon>Pseudomonadati</taxon>
        <taxon>Spirochaetota</taxon>
        <taxon>Spirochaetia</taxon>
        <taxon>Spirochaetales</taxon>
        <taxon>Candidatus Gallitreponema</taxon>
    </lineage>
</organism>
<dbReference type="PANTHER" id="PTHR41786:SF1">
    <property type="entry name" value="6-HYDROXYMETHYLPTERIN DIPHOSPHOKINASE MPTE-LIKE DOMAIN-CONTAINING PROTEIN"/>
    <property type="match status" value="1"/>
</dbReference>
<accession>A0A9D9HQK2</accession>
<dbReference type="AlphaFoldDB" id="A0A9D9HQK2"/>
<dbReference type="PANTHER" id="PTHR41786">
    <property type="entry name" value="MOTILITY ACCESSORY FACTOR MAF"/>
    <property type="match status" value="1"/>
</dbReference>
<dbReference type="Proteomes" id="UP000823638">
    <property type="component" value="Unassembled WGS sequence"/>
</dbReference>
<feature type="domain" description="6-hydroxymethylpterin diphosphokinase MptE-like" evidence="1">
    <location>
        <begin position="218"/>
        <end position="386"/>
    </location>
</feature>
<evidence type="ECO:0000259" key="1">
    <source>
        <dbReference type="Pfam" id="PF01973"/>
    </source>
</evidence>
<dbReference type="EMBL" id="JADIMM010000082">
    <property type="protein sequence ID" value="MBO8457991.1"/>
    <property type="molecule type" value="Genomic_DNA"/>
</dbReference>
<dbReference type="InterPro" id="IPR002826">
    <property type="entry name" value="MptE-like"/>
</dbReference>
<dbReference type="Pfam" id="PF01973">
    <property type="entry name" value="MptE-like"/>
    <property type="match status" value="1"/>
</dbReference>
<evidence type="ECO:0000313" key="2">
    <source>
        <dbReference type="EMBL" id="MBO8457991.1"/>
    </source>
</evidence>
<gene>
    <name evidence="2" type="ORF">IAA81_07160</name>
</gene>
<evidence type="ECO:0000313" key="3">
    <source>
        <dbReference type="Proteomes" id="UP000823638"/>
    </source>
</evidence>
<name>A0A9D9HQK2_9SPIR</name>
<sequence>MNFICSEIIRENLQSFSQRFPLLREMAGLNRNSDRENIDFMKNYIRSWDKIEVAEARNGSLTALYRGKALHSLYNPEKESEKSIRALFKSCNNPDTVVFPGLGCGYGPFACSEFYPGTNIVVVEPEPGFLYLIMLFMDCRKFFAVKNLSIVLGQEISVVPEILNALKSNNVVLYDQPAVRETAPDFFEDLSALVKRTASKNKINSNTLKKFGNLWKRNMFRNLPFLSSLPPIDVWKDFAGGKYPVLLAGAGPSLDAVLDYIPLLAKSHIIVCVDTALRALLAKGVEPDFLVTVDPQYWNSRHIRGLKSCGTNVITESGVYPSVFQFQGKDFFLFSSLFPFGQYLEERTEKRHALGAGGSVATTAWDFSRYLNPSSIHIAGLDLSYPGGKTHFKGSLFESMELSSAYRLENSETASSSVYFSGGRIFGEDYSGRKLATDSRMKLYSWWFESRLAGGNSVDSFVIGKTGLKIPGMKTKELFEIMNFPEIRKETDILFSRKSGEIRQWRQRVPQIREQYRKALNSMQKDLESLVFTGERGLALIGQYKKSGDKEFLDKIGEEIRLIGKNPAKEIVSMTFVPEEAQGEENILSQWKDVFQSVTEEAKKYIFEIKNSSFRDQCR</sequence>
<reference evidence="2" key="1">
    <citation type="submission" date="2020-10" db="EMBL/GenBank/DDBJ databases">
        <authorList>
            <person name="Gilroy R."/>
        </authorList>
    </citation>
    <scope>NUCLEOTIDE SEQUENCE</scope>
    <source>
        <strain evidence="2">10532</strain>
    </source>
</reference>
<reference evidence="2" key="2">
    <citation type="journal article" date="2021" name="PeerJ">
        <title>Extensive microbial diversity within the chicken gut microbiome revealed by metagenomics and culture.</title>
        <authorList>
            <person name="Gilroy R."/>
            <person name="Ravi A."/>
            <person name="Getino M."/>
            <person name="Pursley I."/>
            <person name="Horton D.L."/>
            <person name="Alikhan N.F."/>
            <person name="Baker D."/>
            <person name="Gharbi K."/>
            <person name="Hall N."/>
            <person name="Watson M."/>
            <person name="Adriaenssens E.M."/>
            <person name="Foster-Nyarko E."/>
            <person name="Jarju S."/>
            <person name="Secka A."/>
            <person name="Antonio M."/>
            <person name="Oren A."/>
            <person name="Chaudhuri R.R."/>
            <person name="La Ragione R."/>
            <person name="Hildebrand F."/>
            <person name="Pallen M.J."/>
        </authorList>
    </citation>
    <scope>NUCLEOTIDE SEQUENCE</scope>
    <source>
        <strain evidence="2">10532</strain>
    </source>
</reference>